<keyword evidence="7" id="KW-1185">Reference proteome</keyword>
<dbReference type="STRING" id="1121429.SAMN02745133_00049"/>
<feature type="domain" description="RsdA/BaiN/AoA(So)-like insert" evidence="5">
    <location>
        <begin position="194"/>
        <end position="356"/>
    </location>
</feature>
<dbReference type="PRINTS" id="PR00411">
    <property type="entry name" value="PNDRDTASEI"/>
</dbReference>
<evidence type="ECO:0008006" key="8">
    <source>
        <dbReference type="Google" id="ProtNLM"/>
    </source>
</evidence>
<dbReference type="PANTHER" id="PTHR42887:SF2">
    <property type="entry name" value="OS12G0638800 PROTEIN"/>
    <property type="match status" value="1"/>
</dbReference>
<dbReference type="InterPro" id="IPR004792">
    <property type="entry name" value="BaiN-like"/>
</dbReference>
<keyword evidence="2" id="KW-0285">Flavoprotein</keyword>
<keyword evidence="3" id="KW-0274">FAD</keyword>
<evidence type="ECO:0000256" key="3">
    <source>
        <dbReference type="ARBA" id="ARBA00022827"/>
    </source>
</evidence>
<protein>
    <recommendedName>
        <fullName evidence="8">Flavoprotein, HI0933 family</fullName>
    </recommendedName>
</protein>
<organism evidence="6 7">
    <name type="scientific">Desulforamulus putei DSM 12395</name>
    <dbReference type="NCBI Taxonomy" id="1121429"/>
    <lineage>
        <taxon>Bacteria</taxon>
        <taxon>Bacillati</taxon>
        <taxon>Bacillota</taxon>
        <taxon>Clostridia</taxon>
        <taxon>Eubacteriales</taxon>
        <taxon>Peptococcaceae</taxon>
        <taxon>Desulforamulus</taxon>
    </lineage>
</organism>
<sequence length="423" mass="46350">MTKAIRPKVIVVGGGAAGLLAAIVAGRHGANVTVLEKNQRVGKKILTTGNGRCNLTNIDMHISHFHGSNPKFAFAALNRFNNMQTIEFFEQLGISHKVEDKGKVFPFSNQASSVLDVLRYELEELGVDTVVEAEVKDIKKIKNGFEVLVKGGRRYFGHRIILATGGKAAPNLGSTGSGYQLAEKLGHRIVEPFPSLVQLKLAEPFLKQIKGIKFDGGAEIIVNNKVMARARGEILFTEYGISGPPIFDLSRTAARWLQKNQRVWLKVSIINHLSRDELAEYIKKRFQANPTKTLAFSFVGFINKQLAPVLLKQAGIQDVHKKVAEVTATEREKIVEILQDWRFEVTGTNTWTAAQVTAGGIDVRDINPRTMESKIVPGLFFAGEIMDIDGDCGGYNLQWAWSSGYVAGESAATVGLHPGESGL</sequence>
<evidence type="ECO:0000256" key="2">
    <source>
        <dbReference type="ARBA" id="ARBA00022630"/>
    </source>
</evidence>
<dbReference type="EMBL" id="FQUY01000001">
    <property type="protein sequence ID" value="SHE29384.1"/>
    <property type="molecule type" value="Genomic_DNA"/>
</dbReference>
<dbReference type="PANTHER" id="PTHR42887">
    <property type="entry name" value="OS12G0638800 PROTEIN"/>
    <property type="match status" value="1"/>
</dbReference>
<evidence type="ECO:0000256" key="1">
    <source>
        <dbReference type="ARBA" id="ARBA00001974"/>
    </source>
</evidence>
<dbReference type="AlphaFoldDB" id="A0A1M4SAY5"/>
<dbReference type="InterPro" id="IPR023166">
    <property type="entry name" value="BaiN-like_dom_sf"/>
</dbReference>
<name>A0A1M4SAY5_9FIRM</name>
<dbReference type="NCBIfam" id="TIGR00275">
    <property type="entry name" value="aminoacetone oxidase family FAD-binding enzyme"/>
    <property type="match status" value="1"/>
</dbReference>
<accession>A0A1M4SAY5</accession>
<proteinExistence type="predicted"/>
<dbReference type="SUPFAM" id="SSF160996">
    <property type="entry name" value="HI0933 insert domain-like"/>
    <property type="match status" value="1"/>
</dbReference>
<dbReference type="Proteomes" id="UP000184148">
    <property type="component" value="Unassembled WGS sequence"/>
</dbReference>
<dbReference type="InterPro" id="IPR057661">
    <property type="entry name" value="RsdA/BaiN/AoA(So)_Rossmann"/>
</dbReference>
<dbReference type="InterPro" id="IPR036188">
    <property type="entry name" value="FAD/NAD-bd_sf"/>
</dbReference>
<dbReference type="Pfam" id="PF22780">
    <property type="entry name" value="HI0933_like_1st"/>
    <property type="match status" value="1"/>
</dbReference>
<dbReference type="PRINTS" id="PR00368">
    <property type="entry name" value="FADPNR"/>
</dbReference>
<gene>
    <name evidence="6" type="ORF">SAMN02745133_00049</name>
</gene>
<evidence type="ECO:0000313" key="6">
    <source>
        <dbReference type="EMBL" id="SHE29384.1"/>
    </source>
</evidence>
<comment type="cofactor">
    <cofactor evidence="1">
        <name>FAD</name>
        <dbReference type="ChEBI" id="CHEBI:57692"/>
    </cofactor>
</comment>
<dbReference type="Pfam" id="PF03486">
    <property type="entry name" value="HI0933_like"/>
    <property type="match status" value="1"/>
</dbReference>
<dbReference type="Gene3D" id="1.10.8.260">
    <property type="entry name" value="HI0933 insert domain-like"/>
    <property type="match status" value="1"/>
</dbReference>
<evidence type="ECO:0000313" key="7">
    <source>
        <dbReference type="Proteomes" id="UP000184148"/>
    </source>
</evidence>
<dbReference type="InterPro" id="IPR055178">
    <property type="entry name" value="RsdA/BaiN/AoA(So)-like_dom"/>
</dbReference>
<dbReference type="Gene3D" id="2.40.30.10">
    <property type="entry name" value="Translation factors"/>
    <property type="match status" value="1"/>
</dbReference>
<evidence type="ECO:0000259" key="4">
    <source>
        <dbReference type="Pfam" id="PF03486"/>
    </source>
</evidence>
<dbReference type="RefSeq" id="WP_073233905.1">
    <property type="nucleotide sequence ID" value="NZ_FQUY01000001.1"/>
</dbReference>
<dbReference type="Gene3D" id="3.50.50.60">
    <property type="entry name" value="FAD/NAD(P)-binding domain"/>
    <property type="match status" value="1"/>
</dbReference>
<reference evidence="7" key="1">
    <citation type="submission" date="2016-11" db="EMBL/GenBank/DDBJ databases">
        <authorList>
            <person name="Varghese N."/>
            <person name="Submissions S."/>
        </authorList>
    </citation>
    <scope>NUCLEOTIDE SEQUENCE [LARGE SCALE GENOMIC DNA]</scope>
    <source>
        <strain evidence="7">DSM 12395</strain>
    </source>
</reference>
<dbReference type="SUPFAM" id="SSF51905">
    <property type="entry name" value="FAD/NAD(P)-binding domain"/>
    <property type="match status" value="1"/>
</dbReference>
<dbReference type="OrthoDB" id="9773233at2"/>
<evidence type="ECO:0000259" key="5">
    <source>
        <dbReference type="Pfam" id="PF22780"/>
    </source>
</evidence>
<feature type="domain" description="RsdA/BaiN/AoA(So)-like Rossmann fold-like" evidence="4">
    <location>
        <begin position="8"/>
        <end position="409"/>
    </location>
</feature>